<dbReference type="AlphaFoldDB" id="A0A1G7NSV1"/>
<accession>A0A1G7NSV1</accession>
<protein>
    <submittedName>
        <fullName evidence="1">Uncharacterized protein</fullName>
    </submittedName>
</protein>
<sequence>MFSMLITQKLSTHFIWRLNEPGRSVSESFFSYFYLGNVASGAFGTEVCGHSFSAAAQRIACVAGERYVGSRLANHVFSRSVA</sequence>
<evidence type="ECO:0000313" key="2">
    <source>
        <dbReference type="Proteomes" id="UP000243378"/>
    </source>
</evidence>
<proteinExistence type="predicted"/>
<dbReference type="EMBL" id="FNBM01000004">
    <property type="protein sequence ID" value="SDF76997.1"/>
    <property type="molecule type" value="Genomic_DNA"/>
</dbReference>
<dbReference type="Proteomes" id="UP000243378">
    <property type="component" value="Unassembled WGS sequence"/>
</dbReference>
<dbReference type="STRING" id="640205.SAMN05216381_2414"/>
<organism evidence="1 2">
    <name type="scientific">Phytopseudomonas seleniipraecipitans</name>
    <dbReference type="NCBI Taxonomy" id="640205"/>
    <lineage>
        <taxon>Bacteria</taxon>
        <taxon>Pseudomonadati</taxon>
        <taxon>Pseudomonadota</taxon>
        <taxon>Gammaproteobacteria</taxon>
        <taxon>Pseudomonadales</taxon>
        <taxon>Pseudomonadaceae</taxon>
        <taxon>Phytopseudomonas</taxon>
    </lineage>
</organism>
<evidence type="ECO:0000313" key="1">
    <source>
        <dbReference type="EMBL" id="SDF76997.1"/>
    </source>
</evidence>
<gene>
    <name evidence="1" type="ORF">SAMN05216381_2414</name>
</gene>
<reference evidence="1 2" key="1">
    <citation type="submission" date="2016-10" db="EMBL/GenBank/DDBJ databases">
        <authorList>
            <person name="de Groot N.N."/>
        </authorList>
    </citation>
    <scope>NUCLEOTIDE SEQUENCE [LARGE SCALE GENOMIC DNA]</scope>
    <source>
        <strain evidence="1 2">LMG 25475</strain>
    </source>
</reference>
<name>A0A1G7NSV1_9GAMM</name>